<evidence type="ECO:0000256" key="6">
    <source>
        <dbReference type="SAM" id="SignalP"/>
    </source>
</evidence>
<dbReference type="SUPFAM" id="SSF53807">
    <property type="entry name" value="Helical backbone' metal receptor"/>
    <property type="match status" value="1"/>
</dbReference>
<dbReference type="PROSITE" id="PS51257">
    <property type="entry name" value="PROKAR_LIPOPROTEIN"/>
    <property type="match status" value="1"/>
</dbReference>
<dbReference type="InterPro" id="IPR051313">
    <property type="entry name" value="Bact_iron-sidero_bind"/>
</dbReference>
<keyword evidence="3" id="KW-0813">Transport</keyword>
<evidence type="ECO:0000256" key="3">
    <source>
        <dbReference type="ARBA" id="ARBA00022448"/>
    </source>
</evidence>
<comment type="subcellular location">
    <subcellularLocation>
        <location evidence="1">Cell envelope</location>
    </subcellularLocation>
</comment>
<dbReference type="Pfam" id="PF01497">
    <property type="entry name" value="Peripla_BP_2"/>
    <property type="match status" value="1"/>
</dbReference>
<reference evidence="8 9" key="1">
    <citation type="submission" date="2023-07" db="EMBL/GenBank/DDBJ databases">
        <authorList>
            <person name="Girao M."/>
            <person name="Carvalho M.F."/>
        </authorList>
    </citation>
    <scope>NUCLEOTIDE SEQUENCE [LARGE SCALE GENOMIC DNA]</scope>
    <source>
        <strain evidence="8 9">YIM65754</strain>
    </source>
</reference>
<feature type="signal peptide" evidence="6">
    <location>
        <begin position="1"/>
        <end position="28"/>
    </location>
</feature>
<dbReference type="RefSeq" id="WP_330133429.1">
    <property type="nucleotide sequence ID" value="NZ_JAUTXY010000004.1"/>
</dbReference>
<keyword evidence="9" id="KW-1185">Reference proteome</keyword>
<gene>
    <name evidence="8" type="ORF">Q7514_11775</name>
</gene>
<comment type="caution">
    <text evidence="8">The sequence shown here is derived from an EMBL/GenBank/DDBJ whole genome shotgun (WGS) entry which is preliminary data.</text>
</comment>
<keyword evidence="4 6" id="KW-0732">Signal</keyword>
<evidence type="ECO:0000259" key="7">
    <source>
        <dbReference type="PROSITE" id="PS50983"/>
    </source>
</evidence>
<keyword evidence="5" id="KW-0175">Coiled coil</keyword>
<evidence type="ECO:0000313" key="8">
    <source>
        <dbReference type="EMBL" id="MEE2058200.1"/>
    </source>
</evidence>
<proteinExistence type="inferred from homology"/>
<evidence type="ECO:0000313" key="9">
    <source>
        <dbReference type="Proteomes" id="UP001336020"/>
    </source>
</evidence>
<organism evidence="8 9">
    <name type="scientific">Rhodococcus artemisiae</name>
    <dbReference type="NCBI Taxonomy" id="714159"/>
    <lineage>
        <taxon>Bacteria</taxon>
        <taxon>Bacillati</taxon>
        <taxon>Actinomycetota</taxon>
        <taxon>Actinomycetes</taxon>
        <taxon>Mycobacteriales</taxon>
        <taxon>Nocardiaceae</taxon>
        <taxon>Rhodococcus</taxon>
    </lineage>
</organism>
<name>A0ABU7L9H3_9NOCA</name>
<dbReference type="PANTHER" id="PTHR30532">
    <property type="entry name" value="IRON III DICITRATE-BINDING PERIPLASMIC PROTEIN"/>
    <property type="match status" value="1"/>
</dbReference>
<evidence type="ECO:0000256" key="5">
    <source>
        <dbReference type="SAM" id="Coils"/>
    </source>
</evidence>
<sequence>MRFGRIAVSLAAVPLLFVAACSSGSSDAASPTDDAASVTVGHRFGETTVEGTPERVVTLSVSDNDAALASGVVPVAMAQSVVKPVMPWTEEAITELGSEIPPLLDFGTEVPVEEVASYEPDLILATGLELTDTVYEQLAAIAPTLARAEAEQADTWAEQSQRVSELFGTREDIDAQIEATESELEAAAERNPELNGATYVVSLLHSADQAGLLTGPDSATSQLLGSLGLVPAPETEKYVEEGKDNQLSPENLRLLEADVLIGYFPDTGLRDTYYAMPVFSSLNVVGGGHHYQPTDEEWRGFRSTSLLSMAWLGQELPDKIAAAIRGEG</sequence>
<dbReference type="EMBL" id="JAUTXY010000004">
    <property type="protein sequence ID" value="MEE2058200.1"/>
    <property type="molecule type" value="Genomic_DNA"/>
</dbReference>
<dbReference type="PANTHER" id="PTHR30532:SF24">
    <property type="entry name" value="FERRIC ENTEROBACTIN-BINDING PERIPLASMIC PROTEIN FEPB"/>
    <property type="match status" value="1"/>
</dbReference>
<evidence type="ECO:0000256" key="4">
    <source>
        <dbReference type="ARBA" id="ARBA00022729"/>
    </source>
</evidence>
<accession>A0ABU7L9H3</accession>
<comment type="similarity">
    <text evidence="2">Belongs to the bacterial solute-binding protein 8 family.</text>
</comment>
<dbReference type="InterPro" id="IPR002491">
    <property type="entry name" value="ABC_transptr_periplasmic_BD"/>
</dbReference>
<protein>
    <submittedName>
        <fullName evidence="8">ABC transporter substrate-binding protein</fullName>
    </submittedName>
</protein>
<feature type="domain" description="Fe/B12 periplasmic-binding" evidence="7">
    <location>
        <begin position="55"/>
        <end position="324"/>
    </location>
</feature>
<dbReference type="Gene3D" id="3.40.50.1980">
    <property type="entry name" value="Nitrogenase molybdenum iron protein domain"/>
    <property type="match status" value="2"/>
</dbReference>
<feature type="coiled-coil region" evidence="5">
    <location>
        <begin position="170"/>
        <end position="197"/>
    </location>
</feature>
<evidence type="ECO:0000256" key="2">
    <source>
        <dbReference type="ARBA" id="ARBA00008814"/>
    </source>
</evidence>
<dbReference type="Proteomes" id="UP001336020">
    <property type="component" value="Unassembled WGS sequence"/>
</dbReference>
<evidence type="ECO:0000256" key="1">
    <source>
        <dbReference type="ARBA" id="ARBA00004196"/>
    </source>
</evidence>
<feature type="chain" id="PRO_5046434217" evidence="6">
    <location>
        <begin position="29"/>
        <end position="328"/>
    </location>
</feature>
<dbReference type="PROSITE" id="PS50983">
    <property type="entry name" value="FE_B12_PBP"/>
    <property type="match status" value="1"/>
</dbReference>